<accession>A0ABY1S4D2</accession>
<protein>
    <submittedName>
        <fullName evidence="2">CHAD domain-containing protein</fullName>
    </submittedName>
</protein>
<dbReference type="SMART" id="SM00880">
    <property type="entry name" value="CHAD"/>
    <property type="match status" value="1"/>
</dbReference>
<evidence type="ECO:0000259" key="1">
    <source>
        <dbReference type="PROSITE" id="PS51708"/>
    </source>
</evidence>
<evidence type="ECO:0000313" key="3">
    <source>
        <dbReference type="Proteomes" id="UP001159257"/>
    </source>
</evidence>
<name>A0ABY1S4D2_9GAMM</name>
<feature type="domain" description="CHAD" evidence="1">
    <location>
        <begin position="15"/>
        <end position="285"/>
    </location>
</feature>
<dbReference type="InterPro" id="IPR038186">
    <property type="entry name" value="CHAD_dom_sf"/>
</dbReference>
<gene>
    <name evidence="2" type="ORF">SAMN04487964_1209</name>
</gene>
<dbReference type="InterPro" id="IPR007899">
    <property type="entry name" value="CHAD_dom"/>
</dbReference>
<dbReference type="Pfam" id="PF05235">
    <property type="entry name" value="CHAD"/>
    <property type="match status" value="1"/>
</dbReference>
<dbReference type="EMBL" id="FXWV01000020">
    <property type="protein sequence ID" value="SMR78276.1"/>
    <property type="molecule type" value="Genomic_DNA"/>
</dbReference>
<dbReference type="PANTHER" id="PTHR39339:SF1">
    <property type="entry name" value="CHAD DOMAIN-CONTAINING PROTEIN"/>
    <property type="match status" value="1"/>
</dbReference>
<dbReference type="Proteomes" id="UP001159257">
    <property type="component" value="Unassembled WGS sequence"/>
</dbReference>
<proteinExistence type="predicted"/>
<dbReference type="PANTHER" id="PTHR39339">
    <property type="entry name" value="SLR1444 PROTEIN"/>
    <property type="match status" value="1"/>
</dbReference>
<evidence type="ECO:0000313" key="2">
    <source>
        <dbReference type="EMBL" id="SMR78276.1"/>
    </source>
</evidence>
<reference evidence="2 3" key="1">
    <citation type="submission" date="2017-05" db="EMBL/GenBank/DDBJ databases">
        <authorList>
            <person name="Varghese N."/>
            <person name="Submissions S."/>
        </authorList>
    </citation>
    <scope>NUCLEOTIDE SEQUENCE [LARGE SCALE GENOMIC DNA]</scope>
    <source>
        <strain evidence="2 3">CGMCC 1.7287</strain>
    </source>
</reference>
<dbReference type="PROSITE" id="PS51708">
    <property type="entry name" value="CHAD"/>
    <property type="match status" value="1"/>
</dbReference>
<keyword evidence="3" id="KW-1185">Reference proteome</keyword>
<comment type="caution">
    <text evidence="2">The sequence shown here is derived from an EMBL/GenBank/DDBJ whole genome shotgun (WGS) entry which is preliminary data.</text>
</comment>
<sequence>MSAVVNKSRQRILSADTTGQEVRHSASNLIAQTRERLNKGCSGPPDDYDEVVHQTRVDMKRLRSLWYLIQPGLSTQEAAKLHQSAQRVASSLSGARDLSVMLTTLGTLSTELSEDTLAAIQAEIRRCVDNAEVDRVALESACRMLDQMEHQLGAVDWSSLMRWHIAQRLTQTGRKSHVLYRRASRVADVDALHRWRKWVKVWMYQLQWLVPEASPAKKWMDLLKPLGSSLGNIHDVDILIELLGRMAEPQDRRIRMALVKDLQRQRQQNLIRVHELADRIYTKPPGRRCRNVIHQWLNVPREYRYCSL</sequence>
<dbReference type="RefSeq" id="WP_239040786.1">
    <property type="nucleotide sequence ID" value="NZ_BAAAEY010000017.1"/>
</dbReference>
<organism evidence="2 3">
    <name type="scientific">Marinobacterium sediminicola</name>
    <dbReference type="NCBI Taxonomy" id="518898"/>
    <lineage>
        <taxon>Bacteria</taxon>
        <taxon>Pseudomonadati</taxon>
        <taxon>Pseudomonadota</taxon>
        <taxon>Gammaproteobacteria</taxon>
        <taxon>Oceanospirillales</taxon>
        <taxon>Oceanospirillaceae</taxon>
        <taxon>Marinobacterium</taxon>
    </lineage>
</organism>
<dbReference type="Gene3D" id="1.40.20.10">
    <property type="entry name" value="CHAD domain"/>
    <property type="match status" value="1"/>
</dbReference>